<dbReference type="Pfam" id="PF13472">
    <property type="entry name" value="Lipase_GDSL_2"/>
    <property type="match status" value="1"/>
</dbReference>
<evidence type="ECO:0000313" key="3">
    <source>
        <dbReference type="Proteomes" id="UP000000466"/>
    </source>
</evidence>
<accession>K4KL49</accession>
<dbReference type="Proteomes" id="UP000000466">
    <property type="component" value="Chromosome"/>
</dbReference>
<reference evidence="2 3" key="1">
    <citation type="journal article" date="2013" name="Genome Announc.">
        <title>Complete genome sequence of Simiduia agarivorans SA1(T), a marine bacterium able to degrade a variety of polysaccharides.</title>
        <authorList>
            <person name="Lin S.Y."/>
            <person name="Shieh W.Y."/>
            <person name="Chen J.S."/>
            <person name="Tang S.L."/>
        </authorList>
    </citation>
    <scope>NUCLEOTIDE SEQUENCE [LARGE SCALE GENOMIC DNA]</scope>
    <source>
        <strain evidence="3">DSM 21679 / JCM 13881 / BCRC 17597 / SA1</strain>
    </source>
</reference>
<name>K4KL49_SIMAS</name>
<gene>
    <name evidence="2" type="ordered locus">M5M_08840</name>
</gene>
<organism evidence="2 3">
    <name type="scientific">Simiduia agarivorans (strain DSM 21679 / JCM 13881 / BCRC 17597 / SA1)</name>
    <dbReference type="NCBI Taxonomy" id="1117647"/>
    <lineage>
        <taxon>Bacteria</taxon>
        <taxon>Pseudomonadati</taxon>
        <taxon>Pseudomonadota</taxon>
        <taxon>Gammaproteobacteria</taxon>
        <taxon>Cellvibrionales</taxon>
        <taxon>Cellvibrionaceae</taxon>
        <taxon>Simiduia</taxon>
    </lineage>
</organism>
<dbReference type="InterPro" id="IPR036514">
    <property type="entry name" value="SGNH_hydro_sf"/>
</dbReference>
<dbReference type="STRING" id="1117647.M5M_08840"/>
<dbReference type="AlphaFoldDB" id="K4KL49"/>
<dbReference type="KEGG" id="saga:M5M_08840"/>
<sequence>MQWWLGKSSWIKLLGIASLLGLLAFATTWYVCVGRPDAYANYRKVLADHHKRLARSITSSSHVFLGASTMQGLDVSQVALNSINLSIGSETLAALSHRLHQYPKIHHAAAVYILAGYNDLCDAGETQTLRALAATLEFIGKSPDINVIGLQLELFASGCNGINNRITGYNQAAGQLCGSVSNCRFIDPNPFLKGADGLPAAEYYEADGLHLNEQGYRALVRGLKAVLPAH</sequence>
<protein>
    <submittedName>
        <fullName evidence="2">G-D-S-L family lipolytic protein</fullName>
    </submittedName>
</protein>
<evidence type="ECO:0000313" key="2">
    <source>
        <dbReference type="EMBL" id="AFU98955.1"/>
    </source>
</evidence>
<dbReference type="RefSeq" id="WP_015047120.1">
    <property type="nucleotide sequence ID" value="NC_018868.3"/>
</dbReference>
<keyword evidence="3" id="KW-1185">Reference proteome</keyword>
<dbReference type="Gene3D" id="3.40.50.1110">
    <property type="entry name" value="SGNH hydrolase"/>
    <property type="match status" value="1"/>
</dbReference>
<dbReference type="SUPFAM" id="SSF52266">
    <property type="entry name" value="SGNH hydrolase"/>
    <property type="match status" value="1"/>
</dbReference>
<dbReference type="EMBL" id="CP003746">
    <property type="protein sequence ID" value="AFU98955.1"/>
    <property type="molecule type" value="Genomic_DNA"/>
</dbReference>
<dbReference type="HOGENOM" id="CLU_1204136_0_0_6"/>
<feature type="domain" description="SGNH hydrolase-type esterase" evidence="1">
    <location>
        <begin position="81"/>
        <end position="218"/>
    </location>
</feature>
<proteinExistence type="predicted"/>
<dbReference type="OrthoDB" id="9790057at2"/>
<dbReference type="eggNOG" id="COG2755">
    <property type="taxonomic scope" value="Bacteria"/>
</dbReference>
<dbReference type="GO" id="GO:0016788">
    <property type="term" value="F:hydrolase activity, acting on ester bonds"/>
    <property type="evidence" value="ECO:0007669"/>
    <property type="project" value="UniProtKB-ARBA"/>
</dbReference>
<evidence type="ECO:0000259" key="1">
    <source>
        <dbReference type="Pfam" id="PF13472"/>
    </source>
</evidence>
<dbReference type="InterPro" id="IPR013830">
    <property type="entry name" value="SGNH_hydro"/>
</dbReference>